<dbReference type="GO" id="GO:0000811">
    <property type="term" value="C:GINS complex"/>
    <property type="evidence" value="ECO:0007669"/>
    <property type="project" value="UniProtKB-UniRule"/>
</dbReference>
<dbReference type="Gene3D" id="1.20.58.1030">
    <property type="match status" value="1"/>
</dbReference>
<feature type="region of interest" description="Disordered" evidence="7">
    <location>
        <begin position="1"/>
        <end position="22"/>
    </location>
</feature>
<dbReference type="PANTHER" id="PTHR21206:SF0">
    <property type="entry name" value="DNA REPLICATION COMPLEX GINS PROTEIN SLD5"/>
    <property type="match status" value="1"/>
</dbReference>
<evidence type="ECO:0000256" key="6">
    <source>
        <dbReference type="PIRNR" id="PIRNR007764"/>
    </source>
</evidence>
<feature type="compositionally biased region" description="Low complexity" evidence="7">
    <location>
        <begin position="1"/>
        <end position="16"/>
    </location>
</feature>
<evidence type="ECO:0000256" key="3">
    <source>
        <dbReference type="ARBA" id="ARBA00014804"/>
    </source>
</evidence>
<accession>A0AA88RSP3</accession>
<dbReference type="InterPro" id="IPR021151">
    <property type="entry name" value="GINS_A"/>
</dbReference>
<dbReference type="SUPFAM" id="SSF158573">
    <property type="entry name" value="GINS helical bundle-like"/>
    <property type="match status" value="1"/>
</dbReference>
<dbReference type="GO" id="GO:0006261">
    <property type="term" value="P:DNA-templated DNA replication"/>
    <property type="evidence" value="ECO:0007669"/>
    <property type="project" value="InterPro"/>
</dbReference>
<dbReference type="Proteomes" id="UP001187471">
    <property type="component" value="Unassembled WGS sequence"/>
</dbReference>
<feature type="domain" description="DNA replication complex GINS protein SLD5 C-terminal" evidence="9">
    <location>
        <begin position="182"/>
        <end position="213"/>
    </location>
</feature>
<dbReference type="InterPro" id="IPR031633">
    <property type="entry name" value="SLD5_C"/>
</dbReference>
<dbReference type="Pfam" id="PF05916">
    <property type="entry name" value="Sld5"/>
    <property type="match status" value="1"/>
</dbReference>
<comment type="function">
    <text evidence="6">The GINS complex plays an essential role in the initiation of DNA replication.</text>
</comment>
<name>A0AA88RSP3_9ASTE</name>
<dbReference type="InterPro" id="IPR036224">
    <property type="entry name" value="GINS_bundle-like_dom_sf"/>
</dbReference>
<dbReference type="GO" id="GO:0000727">
    <property type="term" value="P:double-strand break repair via break-induced replication"/>
    <property type="evidence" value="ECO:0007669"/>
    <property type="project" value="TreeGrafter"/>
</dbReference>
<evidence type="ECO:0000256" key="4">
    <source>
        <dbReference type="ARBA" id="ARBA00022705"/>
    </source>
</evidence>
<comment type="caution">
    <text evidence="10">The sequence shown here is derived from an EMBL/GenBank/DDBJ whole genome shotgun (WGS) entry which is preliminary data.</text>
</comment>
<keyword evidence="5 6" id="KW-0539">Nucleus</keyword>
<dbReference type="PIRSF" id="PIRSF007764">
    <property type="entry name" value="Sld5"/>
    <property type="match status" value="1"/>
</dbReference>
<keyword evidence="4 6" id="KW-0235">DNA replication</keyword>
<dbReference type="AlphaFoldDB" id="A0AA88RSP3"/>
<evidence type="ECO:0000313" key="10">
    <source>
        <dbReference type="EMBL" id="KAK2990218.1"/>
    </source>
</evidence>
<reference evidence="10" key="1">
    <citation type="submission" date="2022-12" db="EMBL/GenBank/DDBJ databases">
        <title>Draft genome assemblies for two species of Escallonia (Escalloniales).</title>
        <authorList>
            <person name="Chanderbali A."/>
            <person name="Dervinis C."/>
            <person name="Anghel I."/>
            <person name="Soltis D."/>
            <person name="Soltis P."/>
            <person name="Zapata F."/>
        </authorList>
    </citation>
    <scope>NUCLEOTIDE SEQUENCE</scope>
    <source>
        <strain evidence="10">UCBG92.1500</strain>
        <tissue evidence="10">Leaf</tissue>
    </source>
</reference>
<comment type="subcellular location">
    <subcellularLocation>
        <location evidence="1 6">Nucleus</location>
    </subcellularLocation>
</comment>
<dbReference type="Pfam" id="PF16922">
    <property type="entry name" value="SLD5_C"/>
    <property type="match status" value="1"/>
</dbReference>
<evidence type="ECO:0000259" key="8">
    <source>
        <dbReference type="Pfam" id="PF05916"/>
    </source>
</evidence>
<keyword evidence="11" id="KW-1185">Reference proteome</keyword>
<gene>
    <name evidence="10" type="ORF">RJ640_014670</name>
</gene>
<evidence type="ECO:0000313" key="11">
    <source>
        <dbReference type="Proteomes" id="UP001187471"/>
    </source>
</evidence>
<dbReference type="SUPFAM" id="SSF160059">
    <property type="entry name" value="PriA/YqbF domain"/>
    <property type="match status" value="1"/>
</dbReference>
<dbReference type="InterPro" id="IPR038749">
    <property type="entry name" value="Sld5_GINS_A"/>
</dbReference>
<evidence type="ECO:0000256" key="1">
    <source>
        <dbReference type="ARBA" id="ARBA00004123"/>
    </source>
</evidence>
<sequence>MDMDSGTGDGSGPSATDGHDWPTTDVELLKRAWRNEKGAPEILKYEVDLIRRVTELTAYVQETVDELMENGVDPLNVSLMEMDLERTLFLVKSYLRIRLQKIEKYMFQIQRSADLWNRLSRKEQNFAKRCAEDMEKHLEQSVLSKLPDRYKSHLRQSITSEEDDMAKHFMMIVEHNGCENGEGEPIDLEANELYGIRYRSIKPLVESGQMDLV</sequence>
<evidence type="ECO:0000256" key="5">
    <source>
        <dbReference type="ARBA" id="ARBA00023242"/>
    </source>
</evidence>
<dbReference type="CDD" id="cd21692">
    <property type="entry name" value="GINS_B_Sld5"/>
    <property type="match status" value="1"/>
</dbReference>
<dbReference type="PANTHER" id="PTHR21206">
    <property type="entry name" value="SLD5 PROTEIN"/>
    <property type="match status" value="1"/>
</dbReference>
<proteinExistence type="inferred from homology"/>
<dbReference type="FunFam" id="1.20.58.1030:FF:000005">
    <property type="entry name" value="DNA replication complex GINS protein SLD5"/>
    <property type="match status" value="1"/>
</dbReference>
<feature type="domain" description="GINS subunit" evidence="8">
    <location>
        <begin position="75"/>
        <end position="140"/>
    </location>
</feature>
<dbReference type="InterPro" id="IPR008591">
    <property type="entry name" value="GINS_Sld5"/>
</dbReference>
<evidence type="ECO:0000256" key="7">
    <source>
        <dbReference type="SAM" id="MobiDB-lite"/>
    </source>
</evidence>
<protein>
    <recommendedName>
        <fullName evidence="3 6">DNA replication complex GINS protein SLD5</fullName>
    </recommendedName>
</protein>
<dbReference type="CDD" id="cd11711">
    <property type="entry name" value="GINS_A_Sld5"/>
    <property type="match status" value="1"/>
</dbReference>
<organism evidence="10 11">
    <name type="scientific">Escallonia rubra</name>
    <dbReference type="NCBI Taxonomy" id="112253"/>
    <lineage>
        <taxon>Eukaryota</taxon>
        <taxon>Viridiplantae</taxon>
        <taxon>Streptophyta</taxon>
        <taxon>Embryophyta</taxon>
        <taxon>Tracheophyta</taxon>
        <taxon>Spermatophyta</taxon>
        <taxon>Magnoliopsida</taxon>
        <taxon>eudicotyledons</taxon>
        <taxon>Gunneridae</taxon>
        <taxon>Pentapetalae</taxon>
        <taxon>asterids</taxon>
        <taxon>campanulids</taxon>
        <taxon>Escalloniales</taxon>
        <taxon>Escalloniaceae</taxon>
        <taxon>Escallonia</taxon>
    </lineage>
</organism>
<dbReference type="EMBL" id="JAVXUO010000661">
    <property type="protein sequence ID" value="KAK2990218.1"/>
    <property type="molecule type" value="Genomic_DNA"/>
</dbReference>
<comment type="similarity">
    <text evidence="2 6">Belongs to the GINS4/SLD5 family.</text>
</comment>
<evidence type="ECO:0000259" key="9">
    <source>
        <dbReference type="Pfam" id="PF16922"/>
    </source>
</evidence>
<evidence type="ECO:0000256" key="2">
    <source>
        <dbReference type="ARBA" id="ARBA00008187"/>
    </source>
</evidence>